<evidence type="ECO:0000313" key="1">
    <source>
        <dbReference type="EMBL" id="EIE81902.1"/>
    </source>
</evidence>
<organism evidence="1 2">
    <name type="scientific">Rhizopus delemar (strain RA 99-880 / ATCC MYA-4621 / FGSC 9543 / NRRL 43880)</name>
    <name type="common">Mucormycosis agent</name>
    <name type="synonym">Rhizopus arrhizus var. delemar</name>
    <dbReference type="NCBI Taxonomy" id="246409"/>
    <lineage>
        <taxon>Eukaryota</taxon>
        <taxon>Fungi</taxon>
        <taxon>Fungi incertae sedis</taxon>
        <taxon>Mucoromycota</taxon>
        <taxon>Mucoromycotina</taxon>
        <taxon>Mucoromycetes</taxon>
        <taxon>Mucorales</taxon>
        <taxon>Mucorineae</taxon>
        <taxon>Rhizopodaceae</taxon>
        <taxon>Rhizopus</taxon>
    </lineage>
</organism>
<evidence type="ECO:0000313" key="2">
    <source>
        <dbReference type="Proteomes" id="UP000009138"/>
    </source>
</evidence>
<keyword evidence="2" id="KW-1185">Reference proteome</keyword>
<reference evidence="1 2" key="1">
    <citation type="journal article" date="2009" name="PLoS Genet.">
        <title>Genomic analysis of the basal lineage fungus Rhizopus oryzae reveals a whole-genome duplication.</title>
        <authorList>
            <person name="Ma L.-J."/>
            <person name="Ibrahim A.S."/>
            <person name="Skory C."/>
            <person name="Grabherr M.G."/>
            <person name="Burger G."/>
            <person name="Butler M."/>
            <person name="Elias M."/>
            <person name="Idnurm A."/>
            <person name="Lang B.F."/>
            <person name="Sone T."/>
            <person name="Abe A."/>
            <person name="Calvo S.E."/>
            <person name="Corrochano L.M."/>
            <person name="Engels R."/>
            <person name="Fu J."/>
            <person name="Hansberg W."/>
            <person name="Kim J.-M."/>
            <person name="Kodira C.D."/>
            <person name="Koehrsen M.J."/>
            <person name="Liu B."/>
            <person name="Miranda-Saavedra D."/>
            <person name="O'Leary S."/>
            <person name="Ortiz-Castellanos L."/>
            <person name="Poulter R."/>
            <person name="Rodriguez-Romero J."/>
            <person name="Ruiz-Herrera J."/>
            <person name="Shen Y.-Q."/>
            <person name="Zeng Q."/>
            <person name="Galagan J."/>
            <person name="Birren B.W."/>
            <person name="Cuomo C.A."/>
            <person name="Wickes B.L."/>
        </authorList>
    </citation>
    <scope>NUCLEOTIDE SEQUENCE [LARGE SCALE GENOMIC DNA]</scope>
    <source>
        <strain evidence="2">RA 99-880 / ATCC MYA-4621 / FGSC 9543 / NRRL 43880</strain>
    </source>
</reference>
<dbReference type="STRING" id="246409.I1C0C2"/>
<protein>
    <submittedName>
        <fullName evidence="1">Uncharacterized protein</fullName>
    </submittedName>
</protein>
<dbReference type="RefSeq" id="XP_067517298.1">
    <property type="nucleotide sequence ID" value="XM_067661197.1"/>
</dbReference>
<dbReference type="GeneID" id="93613578"/>
<accession>I1C0C2</accession>
<sequence length="187" mass="20899">MRGSPILGEEHEQYLMVRIDGKLSLVLEKMMDDLTSKFEDLSISNTALQLCNQKLRNQFEESIFLLSRAKQLEKNQERYDWVGSRAAVVAPKIRAKTIIILGVISSYDVVNIKLRRPRVPVPSKKGKVASSTQTVENTKDETVTGHYIHVNLLTFAKTTISSHATAILSTTPINRGHKPSVPVLSSE</sequence>
<dbReference type="InParanoid" id="I1C0C2"/>
<dbReference type="VEuPathDB" id="FungiDB:RO3G_06607"/>
<proteinExistence type="predicted"/>
<dbReference type="Proteomes" id="UP000009138">
    <property type="component" value="Unassembled WGS sequence"/>
</dbReference>
<name>I1C0C2_RHIO9</name>
<dbReference type="EMBL" id="CH476735">
    <property type="protein sequence ID" value="EIE81902.1"/>
    <property type="molecule type" value="Genomic_DNA"/>
</dbReference>
<gene>
    <name evidence="1" type="ORF">RO3G_06607</name>
</gene>
<dbReference type="AlphaFoldDB" id="I1C0C2"/>